<dbReference type="InterPro" id="IPR029066">
    <property type="entry name" value="PLP-binding_barrel"/>
</dbReference>
<evidence type="ECO:0000256" key="8">
    <source>
        <dbReference type="ARBA" id="ARBA00025802"/>
    </source>
</evidence>
<keyword evidence="7 13" id="KW-0456">Lyase</keyword>
<dbReference type="Pfam" id="PF00278">
    <property type="entry name" value="Orn_DAP_Arg_deC"/>
    <property type="match status" value="1"/>
</dbReference>
<dbReference type="HOGENOM" id="CLU_038560_0_0_0"/>
<reference key="1">
    <citation type="submission" date="2010-11" db="EMBL/GenBank/DDBJ databases">
        <title>The complete genome of chromosome of Calditerrivibrio nitroreducens DSM 19672.</title>
        <authorList>
            <consortium name="US DOE Joint Genome Institute (JGI-PGF)"/>
            <person name="Lucas S."/>
            <person name="Copeland A."/>
            <person name="Lapidus A."/>
            <person name="Bruce D."/>
            <person name="Goodwin L."/>
            <person name="Pitluck S."/>
            <person name="Kyrpides N."/>
            <person name="Mavromatis K."/>
            <person name="Ivanova N."/>
            <person name="Mikhailova N."/>
            <person name="Zeytun A."/>
            <person name="Brettin T."/>
            <person name="Detter J.C."/>
            <person name="Tapia R."/>
            <person name="Han C."/>
            <person name="Land M."/>
            <person name="Hauser L."/>
            <person name="Markowitz V."/>
            <person name="Cheng J.-F."/>
            <person name="Hugenholtz P."/>
            <person name="Woyke T."/>
            <person name="Wu D."/>
            <person name="Spring S."/>
            <person name="Schroeder M."/>
            <person name="Brambilla E."/>
            <person name="Klenk H.-P."/>
            <person name="Eisen J.A."/>
        </authorList>
    </citation>
    <scope>NUCLEOTIDE SEQUENCE [LARGE SCALE GENOMIC DNA]</scope>
    <source>
        <strain>DSM 19672</strain>
    </source>
</reference>
<dbReference type="PANTHER" id="PTHR43727:SF1">
    <property type="entry name" value="CARBOXYNORSPERMIDINE_CARBOXYSPERMIDINE DECARBOXYLASE"/>
    <property type="match status" value="1"/>
</dbReference>
<dbReference type="STRING" id="768670.Calni_0887"/>
<dbReference type="GO" id="GO:0045312">
    <property type="term" value="P:nor-spermidine biosynthetic process"/>
    <property type="evidence" value="ECO:0007669"/>
    <property type="project" value="InterPro"/>
</dbReference>
<evidence type="ECO:0000256" key="9">
    <source>
        <dbReference type="ARBA" id="ARBA00047351"/>
    </source>
</evidence>
<dbReference type="GO" id="GO:0009089">
    <property type="term" value="P:lysine biosynthetic process via diaminopimelate"/>
    <property type="evidence" value="ECO:0007669"/>
    <property type="project" value="TreeGrafter"/>
</dbReference>
<feature type="domain" description="Orn/DAP/Arg decarboxylase 2 C-terminal" evidence="12">
    <location>
        <begin position="193"/>
        <end position="349"/>
    </location>
</feature>
<dbReference type="EMBL" id="CP002347">
    <property type="protein sequence ID" value="ADR18798.1"/>
    <property type="molecule type" value="Genomic_DNA"/>
</dbReference>
<evidence type="ECO:0000256" key="2">
    <source>
        <dbReference type="ARBA" id="ARBA00012259"/>
    </source>
</evidence>
<dbReference type="AlphaFoldDB" id="E4THA4"/>
<evidence type="ECO:0000256" key="3">
    <source>
        <dbReference type="ARBA" id="ARBA00013633"/>
    </source>
</evidence>
<dbReference type="NCBIfam" id="TIGR01047">
    <property type="entry name" value="nspC"/>
    <property type="match status" value="1"/>
</dbReference>
<protein>
    <recommendedName>
        <fullName evidence="3">Carboxynorspermidine/carboxyspermidine decarboxylase</fullName>
        <ecNumber evidence="2">4.1.1.96</ecNumber>
    </recommendedName>
</protein>
<keyword evidence="4" id="KW-0210">Decarboxylase</keyword>
<dbReference type="InterPro" id="IPR005730">
    <property type="entry name" value="Nsp_de-COase"/>
</dbReference>
<feature type="binding site" evidence="11">
    <location>
        <position position="257"/>
    </location>
    <ligand>
        <name>substrate</name>
    </ligand>
</feature>
<keyword evidence="5" id="KW-0663">Pyridoxal phosphate</keyword>
<proteinExistence type="inferred from homology"/>
<dbReference type="eggNOG" id="COG0019">
    <property type="taxonomic scope" value="Bacteria"/>
</dbReference>
<dbReference type="KEGG" id="cni:Calni_0887"/>
<feature type="binding site" evidence="11">
    <location>
        <position position="293"/>
    </location>
    <ligand>
        <name>substrate</name>
    </ligand>
</feature>
<keyword evidence="6" id="KW-0745">Spermidine biosynthesis</keyword>
<evidence type="ECO:0000313" key="13">
    <source>
        <dbReference type="EMBL" id="ADR18798.1"/>
    </source>
</evidence>
<sequence length="394" mass="44405">MKDPREYLPILEKYFPRAITDQVESPSYLISEDLIEENCKILHSIKERTGARILLALKAFALPEVFPIIGKYLDGVCASGPYEARLGREEFGKEVHTFSPAYTDETIKDVIATSDHVVFNSLNQFYKYRDLVKDAGKEIGLRVNPGYSEVEIPLYDPCQVGSRFGVLSDDIKNADLESLDGLHFHAMCQQNADVLEKIVVSFKKRFDDVIKKVKWVNFGGGHHITRDGYDREKLVSIIKNFYSDYPNIQKIYLEPGEAVVFNAGVLVSTVLDIIKNGMEIAILDTSAENHMPDVLAMPYRPEIFGSGLVGENPYTYRLGGVTCLAGDVIGDYSFKNPLKVGDRLVFTDMALYSFVKNTMFNGIHLPSLVVFNLKNGKLKVVRRFGYHDYKGRVS</sequence>
<dbReference type="GO" id="GO:0008295">
    <property type="term" value="P:spermidine biosynthetic process"/>
    <property type="evidence" value="ECO:0007669"/>
    <property type="project" value="UniProtKB-KW"/>
</dbReference>
<evidence type="ECO:0000256" key="7">
    <source>
        <dbReference type="ARBA" id="ARBA00023239"/>
    </source>
</evidence>
<dbReference type="PANTHER" id="PTHR43727">
    <property type="entry name" value="DIAMINOPIMELATE DECARBOXYLASE"/>
    <property type="match status" value="1"/>
</dbReference>
<dbReference type="SUPFAM" id="SSF51419">
    <property type="entry name" value="PLP-binding barrel"/>
    <property type="match status" value="1"/>
</dbReference>
<evidence type="ECO:0000256" key="1">
    <source>
        <dbReference type="ARBA" id="ARBA00001933"/>
    </source>
</evidence>
<evidence type="ECO:0000256" key="10">
    <source>
        <dbReference type="ARBA" id="ARBA00047389"/>
    </source>
</evidence>
<keyword evidence="14" id="KW-1185">Reference proteome</keyword>
<comment type="cofactor">
    <cofactor evidence="1">
        <name>pyridoxal 5'-phosphate</name>
        <dbReference type="ChEBI" id="CHEBI:597326"/>
    </cofactor>
</comment>
<organism evidence="13 14">
    <name type="scientific">Calditerrivibrio nitroreducens (strain DSM 19672 / NBRC 101217 / Yu37-1)</name>
    <dbReference type="NCBI Taxonomy" id="768670"/>
    <lineage>
        <taxon>Bacteria</taxon>
        <taxon>Pseudomonadati</taxon>
        <taxon>Deferribacterota</taxon>
        <taxon>Deferribacteres</taxon>
        <taxon>Deferribacterales</taxon>
        <taxon>Calditerrivibrionaceae</taxon>
    </lineage>
</organism>
<evidence type="ECO:0000256" key="6">
    <source>
        <dbReference type="ARBA" id="ARBA00023066"/>
    </source>
</evidence>
<dbReference type="GO" id="GO:0008836">
    <property type="term" value="F:diaminopimelate decarboxylase activity"/>
    <property type="evidence" value="ECO:0007669"/>
    <property type="project" value="TreeGrafter"/>
</dbReference>
<evidence type="ECO:0000256" key="11">
    <source>
        <dbReference type="PIRSR" id="PIRSR038941-1"/>
    </source>
</evidence>
<reference evidence="13 14" key="2">
    <citation type="journal article" date="2011" name="Stand. Genomic Sci.">
        <title>Complete genome sequence of Calditerrivibrio nitroreducens type strain (Yu37-1).</title>
        <authorList>
            <person name="Pitluck S."/>
            <person name="Sikorski J."/>
            <person name="Zeytun A."/>
            <person name="Lapidus A."/>
            <person name="Nolan M."/>
            <person name="Lucas S."/>
            <person name="Hammon N."/>
            <person name="Deshpande S."/>
            <person name="Cheng J.F."/>
            <person name="Tapia R."/>
            <person name="Han C."/>
            <person name="Goodwin L."/>
            <person name="Liolios K."/>
            <person name="Pagani I."/>
            <person name="Ivanova N."/>
            <person name="Mavromatis K."/>
            <person name="Pati A."/>
            <person name="Chen A."/>
            <person name="Palaniappan K."/>
            <person name="Hauser L."/>
            <person name="Chang Y.J."/>
            <person name="Jeffries C.D."/>
            <person name="Detter J.C."/>
            <person name="Brambilla E."/>
            <person name="Djao O.D."/>
            <person name="Rohde M."/>
            <person name="Spring S."/>
            <person name="Goker M."/>
            <person name="Woyke T."/>
            <person name="Bristow J."/>
            <person name="Eisen J.A."/>
            <person name="Markowitz V."/>
            <person name="Hugenholtz P."/>
            <person name="Kyrpides N.C."/>
            <person name="Klenk H.P."/>
            <person name="Land M."/>
        </authorList>
    </citation>
    <scope>NUCLEOTIDE SEQUENCE [LARGE SCALE GENOMIC DNA]</scope>
    <source>
        <strain evidence="14">DSM 19672 / NBRC 101217 / Yu37-1</strain>
    </source>
</reference>
<dbReference type="EC" id="4.1.1.96" evidence="2"/>
<evidence type="ECO:0000313" key="14">
    <source>
        <dbReference type="Proteomes" id="UP000007039"/>
    </source>
</evidence>
<comment type="catalytic activity">
    <reaction evidence="10">
        <text>carboxynorspermidine + H(+) = norspermidine + CO2</text>
        <dbReference type="Rhea" id="RHEA:34099"/>
        <dbReference type="ChEBI" id="CHEBI:15378"/>
        <dbReference type="ChEBI" id="CHEBI:16526"/>
        <dbReference type="ChEBI" id="CHEBI:57920"/>
        <dbReference type="ChEBI" id="CHEBI:65070"/>
        <dbReference type="EC" id="4.1.1.96"/>
    </reaction>
</comment>
<dbReference type="Gene3D" id="3.20.20.10">
    <property type="entry name" value="Alanine racemase"/>
    <property type="match status" value="1"/>
</dbReference>
<dbReference type="Proteomes" id="UP000007039">
    <property type="component" value="Chromosome"/>
</dbReference>
<evidence type="ECO:0000256" key="4">
    <source>
        <dbReference type="ARBA" id="ARBA00022793"/>
    </source>
</evidence>
<comment type="similarity">
    <text evidence="8">Belongs to the Orn/Lys/Arg decarboxylase class-II family. NspC subfamily.</text>
</comment>
<dbReference type="InterPro" id="IPR022643">
    <property type="entry name" value="De-COase2_C"/>
</dbReference>
<dbReference type="Gene3D" id="2.40.37.10">
    <property type="entry name" value="Lyase, Ornithine Decarboxylase, Chain A, domain 1"/>
    <property type="match status" value="1"/>
</dbReference>
<dbReference type="CDD" id="cd06829">
    <property type="entry name" value="PLPDE_III_CANSDC"/>
    <property type="match status" value="1"/>
</dbReference>
<name>E4THA4_CALNY</name>
<dbReference type="PIRSF" id="PIRSF038941">
    <property type="entry name" value="NspC"/>
    <property type="match status" value="1"/>
</dbReference>
<dbReference type="InterPro" id="IPR009006">
    <property type="entry name" value="Ala_racemase/Decarboxylase_C"/>
</dbReference>
<gene>
    <name evidence="13" type="ordered locus">Calni_0887</name>
</gene>
<evidence type="ECO:0000256" key="5">
    <source>
        <dbReference type="ARBA" id="ARBA00022898"/>
    </source>
</evidence>
<dbReference type="SUPFAM" id="SSF50621">
    <property type="entry name" value="Alanine racemase C-terminal domain-like"/>
    <property type="match status" value="1"/>
</dbReference>
<accession>E4THA4</accession>
<evidence type="ECO:0000259" key="12">
    <source>
        <dbReference type="Pfam" id="PF00278"/>
    </source>
</evidence>
<comment type="catalytic activity">
    <reaction evidence="9">
        <text>carboxyspermidine + H(+) = spermidine + CO2</text>
        <dbReference type="Rhea" id="RHEA:34095"/>
        <dbReference type="ChEBI" id="CHEBI:15378"/>
        <dbReference type="ChEBI" id="CHEBI:16526"/>
        <dbReference type="ChEBI" id="CHEBI:57834"/>
        <dbReference type="ChEBI" id="CHEBI:65072"/>
        <dbReference type="EC" id="4.1.1.96"/>
    </reaction>
</comment>